<keyword evidence="1" id="KW-0472">Membrane</keyword>
<keyword evidence="1" id="KW-1133">Transmembrane helix</keyword>
<evidence type="ECO:0000313" key="3">
    <source>
        <dbReference type="EMBL" id="WTP91701.1"/>
    </source>
</evidence>
<name>A0AAU1I9X4_9ACTN</name>
<accession>A0AAU1I9X4</accession>
<sequence>MLGSERLQTWWRGRRWRDDRGDTSIQMAITFPFVLLATIAVIQVSMWYYARSIALTAAREGLAAARAYQASPADGTAKAQDVLQRSAGDSLLAYSVSTSGSTAERVRVQVTGTAQSMIPGVAGLQVSQSAAGPVERWVEAPGG</sequence>
<feature type="domain" description="TadE-like" evidence="2">
    <location>
        <begin position="22"/>
        <end position="61"/>
    </location>
</feature>
<organism evidence="3">
    <name type="scientific">Streptomyces sp. NBC_00180</name>
    <dbReference type="NCBI Taxonomy" id="2903632"/>
    <lineage>
        <taxon>Bacteria</taxon>
        <taxon>Bacillati</taxon>
        <taxon>Actinomycetota</taxon>
        <taxon>Actinomycetes</taxon>
        <taxon>Kitasatosporales</taxon>
        <taxon>Streptomycetaceae</taxon>
        <taxon>Streptomyces</taxon>
    </lineage>
</organism>
<dbReference type="EMBL" id="CP108140">
    <property type="protein sequence ID" value="WTP91701.1"/>
    <property type="molecule type" value="Genomic_DNA"/>
</dbReference>
<keyword evidence="1" id="KW-0812">Transmembrane</keyword>
<dbReference type="InterPro" id="IPR012495">
    <property type="entry name" value="TadE-like_dom"/>
</dbReference>
<proteinExistence type="predicted"/>
<gene>
    <name evidence="3" type="ORF">OG477_43675</name>
</gene>
<evidence type="ECO:0000256" key="1">
    <source>
        <dbReference type="SAM" id="Phobius"/>
    </source>
</evidence>
<protein>
    <submittedName>
        <fullName evidence="3">Pilus assembly protein</fullName>
    </submittedName>
</protein>
<evidence type="ECO:0000259" key="2">
    <source>
        <dbReference type="Pfam" id="PF07811"/>
    </source>
</evidence>
<dbReference type="AlphaFoldDB" id="A0AAU1I9X4"/>
<feature type="transmembrane region" description="Helical" evidence="1">
    <location>
        <begin position="25"/>
        <end position="49"/>
    </location>
</feature>
<dbReference type="Pfam" id="PF07811">
    <property type="entry name" value="TadE"/>
    <property type="match status" value="1"/>
</dbReference>
<reference evidence="3" key="1">
    <citation type="submission" date="2022-10" db="EMBL/GenBank/DDBJ databases">
        <title>The complete genomes of actinobacterial strains from the NBC collection.</title>
        <authorList>
            <person name="Joergensen T.S."/>
            <person name="Alvarez Arevalo M."/>
            <person name="Sterndorff E.B."/>
            <person name="Faurdal D."/>
            <person name="Vuksanovic O."/>
            <person name="Mourched A.-S."/>
            <person name="Charusanti P."/>
            <person name="Shaw S."/>
            <person name="Blin K."/>
            <person name="Weber T."/>
        </authorList>
    </citation>
    <scope>NUCLEOTIDE SEQUENCE</scope>
    <source>
        <strain evidence="3">NBC 00180</strain>
    </source>
</reference>